<proteinExistence type="inferred from homology"/>
<evidence type="ECO:0000256" key="5">
    <source>
        <dbReference type="ARBA" id="ARBA00022692"/>
    </source>
</evidence>
<reference evidence="11 12" key="1">
    <citation type="journal article" date="2024" name="Science">
        <title>Giant polyketide synthase enzymes in the biosynthesis of giant marine polyether toxins.</title>
        <authorList>
            <person name="Fallon T.R."/>
            <person name="Shende V.V."/>
            <person name="Wierzbicki I.H."/>
            <person name="Pendleton A.L."/>
            <person name="Watervoot N.F."/>
            <person name="Auber R.P."/>
            <person name="Gonzalez D.J."/>
            <person name="Wisecaver J.H."/>
            <person name="Moore B.S."/>
        </authorList>
    </citation>
    <scope>NUCLEOTIDE SEQUENCE [LARGE SCALE GENOMIC DNA]</scope>
    <source>
        <strain evidence="11 12">12B1</strain>
    </source>
</reference>
<dbReference type="Proteomes" id="UP001515480">
    <property type="component" value="Unassembled WGS sequence"/>
</dbReference>
<dbReference type="AlphaFoldDB" id="A0AB34J1A6"/>
<keyword evidence="6" id="KW-0256">Endoplasmic reticulum</keyword>
<evidence type="ECO:0000256" key="8">
    <source>
        <dbReference type="ARBA" id="ARBA00023136"/>
    </source>
</evidence>
<evidence type="ECO:0000256" key="2">
    <source>
        <dbReference type="ARBA" id="ARBA00004687"/>
    </source>
</evidence>
<name>A0AB34J1A6_PRYPA</name>
<feature type="region of interest" description="Disordered" evidence="10">
    <location>
        <begin position="25"/>
        <end position="44"/>
    </location>
</feature>
<evidence type="ECO:0000256" key="10">
    <source>
        <dbReference type="SAM" id="MobiDB-lite"/>
    </source>
</evidence>
<evidence type="ECO:0000256" key="1">
    <source>
        <dbReference type="ARBA" id="ARBA00004389"/>
    </source>
</evidence>
<dbReference type="Pfam" id="PF08320">
    <property type="entry name" value="PIG-X"/>
    <property type="match status" value="1"/>
</dbReference>
<comment type="subcellular location">
    <subcellularLocation>
        <location evidence="1">Endoplasmic reticulum membrane</location>
        <topology evidence="1">Single-pass membrane protein</topology>
    </subcellularLocation>
</comment>
<evidence type="ECO:0000256" key="3">
    <source>
        <dbReference type="ARBA" id="ARBA00010345"/>
    </source>
</evidence>
<dbReference type="InterPro" id="IPR013233">
    <property type="entry name" value="PIG-X/PBN1"/>
</dbReference>
<keyword evidence="5" id="KW-0812">Transmembrane</keyword>
<dbReference type="GO" id="GO:0006506">
    <property type="term" value="P:GPI anchor biosynthetic process"/>
    <property type="evidence" value="ECO:0007669"/>
    <property type="project" value="UniProtKB-KW"/>
</dbReference>
<dbReference type="PANTHER" id="PTHR28650:SF1">
    <property type="entry name" value="PHOSPHATIDYLINOSITOL-GLYCAN BIOSYNTHESIS CLASS X PROTEIN"/>
    <property type="match status" value="1"/>
</dbReference>
<keyword evidence="12" id="KW-1185">Reference proteome</keyword>
<evidence type="ECO:0000256" key="7">
    <source>
        <dbReference type="ARBA" id="ARBA00022989"/>
    </source>
</evidence>
<comment type="caution">
    <text evidence="11">The sequence shown here is derived from an EMBL/GenBank/DDBJ whole genome shotgun (WGS) entry which is preliminary data.</text>
</comment>
<keyword evidence="4" id="KW-0337">GPI-anchor biosynthesis</keyword>
<comment type="similarity">
    <text evidence="3">Belongs to the PIGX family.</text>
</comment>
<keyword evidence="7" id="KW-1133">Transmembrane helix</keyword>
<keyword evidence="8" id="KW-0472">Membrane</keyword>
<dbReference type="EMBL" id="JBGBPQ010000015">
    <property type="protein sequence ID" value="KAL1510701.1"/>
    <property type="molecule type" value="Genomic_DNA"/>
</dbReference>
<dbReference type="InterPro" id="IPR040039">
    <property type="entry name" value="PIGX"/>
</dbReference>
<accession>A0AB34J1A6</accession>
<organism evidence="11 12">
    <name type="scientific">Prymnesium parvum</name>
    <name type="common">Toxic golden alga</name>
    <dbReference type="NCBI Taxonomy" id="97485"/>
    <lineage>
        <taxon>Eukaryota</taxon>
        <taxon>Haptista</taxon>
        <taxon>Haptophyta</taxon>
        <taxon>Prymnesiophyceae</taxon>
        <taxon>Prymnesiales</taxon>
        <taxon>Prymnesiaceae</taxon>
        <taxon>Prymnesium</taxon>
    </lineage>
</organism>
<keyword evidence="9" id="KW-0325">Glycoprotein</keyword>
<evidence type="ECO:0000256" key="9">
    <source>
        <dbReference type="ARBA" id="ARBA00023180"/>
    </source>
</evidence>
<evidence type="ECO:0000256" key="4">
    <source>
        <dbReference type="ARBA" id="ARBA00022502"/>
    </source>
</evidence>
<evidence type="ECO:0000256" key="6">
    <source>
        <dbReference type="ARBA" id="ARBA00022824"/>
    </source>
</evidence>
<protein>
    <submittedName>
        <fullName evidence="11">Uncharacterized protein</fullName>
    </submittedName>
</protein>
<sequence>MLATPAAPLLEAAFAAALMHTSQEEAATHWTSGRPVSRRDALAPPRLPSASRLLLERTIEGGGFHLSLHSNGTLLPPRGEAPPVCTHWAAIEELPPSVLFNAYELKSLYQRGWLRSVADALTTATCELEQPAEASRVALLLIAGELSEGSRMQTSVPFHIRYSSAAEGGATVAVALPSPRVLLYCHATHVAEGAPHWYEVETFSAAAEPRAYVPIGDTALTGLVMSGTLLVTLTATTILFAQALRPLGRWSGGACERVLSSYCARTLHTGME</sequence>
<evidence type="ECO:0000313" key="11">
    <source>
        <dbReference type="EMBL" id="KAL1510701.1"/>
    </source>
</evidence>
<evidence type="ECO:0000313" key="12">
    <source>
        <dbReference type="Proteomes" id="UP001515480"/>
    </source>
</evidence>
<comment type="pathway">
    <text evidence="2">Glycolipid biosynthesis; glycosylphosphatidylinositol-anchor biosynthesis.</text>
</comment>
<dbReference type="GO" id="GO:0005789">
    <property type="term" value="C:endoplasmic reticulum membrane"/>
    <property type="evidence" value="ECO:0007669"/>
    <property type="project" value="UniProtKB-SubCell"/>
</dbReference>
<gene>
    <name evidence="11" type="ORF">AB1Y20_006996</name>
</gene>
<dbReference type="PANTHER" id="PTHR28650">
    <property type="entry name" value="PHOSPHATIDYLINOSITOL-GLYCAN BIOSYNTHESIS CLASS X PROTEIN"/>
    <property type="match status" value="1"/>
</dbReference>